<dbReference type="Pfam" id="PF03808">
    <property type="entry name" value="Glyco_tran_WecG"/>
    <property type="match status" value="1"/>
</dbReference>
<comment type="caution">
    <text evidence="3">The sequence shown here is derived from an EMBL/GenBank/DDBJ whole genome shotgun (WGS) entry which is preliminary data.</text>
</comment>
<reference evidence="3" key="2">
    <citation type="journal article" date="2019" name="Genome Biol. Evol.">
        <title>Day and night: Metabolic profiles and evolutionary relationships of six axenic non-marine cyanobacteria.</title>
        <authorList>
            <person name="Will S.E."/>
            <person name="Henke P."/>
            <person name="Boedeker C."/>
            <person name="Huang S."/>
            <person name="Brinkmann H."/>
            <person name="Rohde M."/>
            <person name="Jarek M."/>
            <person name="Friedl T."/>
            <person name="Seufert S."/>
            <person name="Schumacher M."/>
            <person name="Overmann J."/>
            <person name="Neumann-Schaal M."/>
            <person name="Petersen J."/>
        </authorList>
    </citation>
    <scope>NUCLEOTIDE SEQUENCE [LARGE SCALE GENOMIC DNA]</scope>
    <source>
        <strain evidence="3">PCC 7102</strain>
    </source>
</reference>
<evidence type="ECO:0000313" key="4">
    <source>
        <dbReference type="Proteomes" id="UP000271624"/>
    </source>
</evidence>
<dbReference type="RefSeq" id="WP_127080438.1">
    <property type="nucleotide sequence ID" value="NZ_RSCL01000004.1"/>
</dbReference>
<dbReference type="PANTHER" id="PTHR34136:SF1">
    <property type="entry name" value="UDP-N-ACETYL-D-MANNOSAMINURONIC ACID TRANSFERASE"/>
    <property type="match status" value="1"/>
</dbReference>
<name>A0A3S1CQN8_9CYAN</name>
<proteinExistence type="predicted"/>
<dbReference type="OrthoDB" id="9771846at2"/>
<dbReference type="GO" id="GO:0016758">
    <property type="term" value="F:hexosyltransferase activity"/>
    <property type="evidence" value="ECO:0007669"/>
    <property type="project" value="TreeGrafter"/>
</dbReference>
<dbReference type="InterPro" id="IPR004629">
    <property type="entry name" value="WecG_TagA_CpsF"/>
</dbReference>
<dbReference type="AlphaFoldDB" id="A0A3S1CQN8"/>
<dbReference type="NCBIfam" id="TIGR00696">
    <property type="entry name" value="wecG_tagA_cpsF"/>
    <property type="match status" value="1"/>
</dbReference>
<evidence type="ECO:0000313" key="3">
    <source>
        <dbReference type="EMBL" id="RUT07539.1"/>
    </source>
</evidence>
<accession>A0A3S1CQN8</accession>
<organism evidence="3 4">
    <name type="scientific">Dulcicalothrix desertica PCC 7102</name>
    <dbReference type="NCBI Taxonomy" id="232991"/>
    <lineage>
        <taxon>Bacteria</taxon>
        <taxon>Bacillati</taxon>
        <taxon>Cyanobacteriota</taxon>
        <taxon>Cyanophyceae</taxon>
        <taxon>Nostocales</taxon>
        <taxon>Calotrichaceae</taxon>
        <taxon>Dulcicalothrix</taxon>
    </lineage>
</organism>
<keyword evidence="2 3" id="KW-0808">Transferase</keyword>
<gene>
    <name evidence="3" type="ORF">DSM106972_017990</name>
</gene>
<reference evidence="3" key="1">
    <citation type="submission" date="2018-12" db="EMBL/GenBank/DDBJ databases">
        <authorList>
            <person name="Will S."/>
            <person name="Neumann-Schaal M."/>
            <person name="Henke P."/>
        </authorList>
    </citation>
    <scope>NUCLEOTIDE SEQUENCE</scope>
    <source>
        <strain evidence="3">PCC 7102</strain>
    </source>
</reference>
<dbReference type="Proteomes" id="UP000271624">
    <property type="component" value="Unassembled WGS sequence"/>
</dbReference>
<dbReference type="PANTHER" id="PTHR34136">
    <property type="match status" value="1"/>
</dbReference>
<evidence type="ECO:0000256" key="2">
    <source>
        <dbReference type="ARBA" id="ARBA00022679"/>
    </source>
</evidence>
<protein>
    <submittedName>
        <fullName evidence="3">Glycosyl transferase</fullName>
    </submittedName>
</protein>
<sequence length="301" mass="34346">MATISTKNKLQALPNLNVYLLERRITCMTVPSIVDAIYTACIEKRKITVANYNVHAFNLSMQLPWFYQFLQTSEIVNCDSVGILKAISYMGCELPLDYRASYTDMMPQILEKCNQAGLSVFLVGAKPEYLEAALENLRKQYPNAKFAGHHGYFDKEDPQQNQAVINKINKFKPNILLVGMGMPVQEKWVYTHRKRLNVNAIMLGGAVIDRLAGIVPDCPHAIANIGLEWLYRWFREPKRLAARYFIGNPAFALQISLGKLYAPLRVQQMQPGAYFNIERETQFNDFYNSSTTQNKEFPATV</sequence>
<dbReference type="CDD" id="cd06533">
    <property type="entry name" value="Glyco_transf_WecG_TagA"/>
    <property type="match status" value="1"/>
</dbReference>
<keyword evidence="4" id="KW-1185">Reference proteome</keyword>
<keyword evidence="1" id="KW-0328">Glycosyltransferase</keyword>
<dbReference type="EMBL" id="RSCL01000004">
    <property type="protein sequence ID" value="RUT07539.1"/>
    <property type="molecule type" value="Genomic_DNA"/>
</dbReference>
<evidence type="ECO:0000256" key="1">
    <source>
        <dbReference type="ARBA" id="ARBA00022676"/>
    </source>
</evidence>